<sequence length="98" mass="10568">MTGLNRPAGLNRTVLAFFGLVLIAAGAFALLTHFGTLTVLRPESALVAETVQPPTWTLYAAAAASVVLGLLVLRWLVAQLTRKPKTHTWRLVSFPPFA</sequence>
<comment type="caution">
    <text evidence="2">The sequence shown here is derived from an EMBL/GenBank/DDBJ whole genome shotgun (WGS) entry which is preliminary data.</text>
</comment>
<keyword evidence="3" id="KW-1185">Reference proteome</keyword>
<accession>A0ABX3J022</accession>
<feature type="non-terminal residue" evidence="2">
    <location>
        <position position="98"/>
    </location>
</feature>
<protein>
    <submittedName>
        <fullName evidence="2">Uncharacterized protein</fullName>
    </submittedName>
</protein>
<reference evidence="2 3" key="1">
    <citation type="submission" date="2017-02" db="EMBL/GenBank/DDBJ databases">
        <title>Amycolatopsis azurea DSM 43854 draft genome.</title>
        <authorList>
            <person name="Mayilraj S."/>
        </authorList>
    </citation>
    <scope>NUCLEOTIDE SEQUENCE [LARGE SCALE GENOMIC DNA]</scope>
    <source>
        <strain evidence="2 3">DSM 43854</strain>
    </source>
</reference>
<keyword evidence="1" id="KW-0812">Transmembrane</keyword>
<keyword evidence="1" id="KW-0472">Membrane</keyword>
<gene>
    <name evidence="2" type="ORF">B0293_42660</name>
</gene>
<dbReference type="Proteomes" id="UP000188551">
    <property type="component" value="Unassembled WGS sequence"/>
</dbReference>
<proteinExistence type="predicted"/>
<keyword evidence="1" id="KW-1133">Transmembrane helix</keyword>
<name>A0ABX3J022_9PSEU</name>
<organism evidence="2 3">
    <name type="scientific">Amycolatopsis azurea DSM 43854</name>
    <dbReference type="NCBI Taxonomy" id="1238180"/>
    <lineage>
        <taxon>Bacteria</taxon>
        <taxon>Bacillati</taxon>
        <taxon>Actinomycetota</taxon>
        <taxon>Actinomycetes</taxon>
        <taxon>Pseudonocardiales</taxon>
        <taxon>Pseudonocardiaceae</taxon>
        <taxon>Amycolatopsis</taxon>
    </lineage>
</organism>
<feature type="transmembrane region" description="Helical" evidence="1">
    <location>
        <begin position="12"/>
        <end position="36"/>
    </location>
</feature>
<feature type="transmembrane region" description="Helical" evidence="1">
    <location>
        <begin position="56"/>
        <end position="77"/>
    </location>
</feature>
<evidence type="ECO:0000256" key="1">
    <source>
        <dbReference type="SAM" id="Phobius"/>
    </source>
</evidence>
<dbReference type="EMBL" id="MUXN01000049">
    <property type="protein sequence ID" value="OOC00509.1"/>
    <property type="molecule type" value="Genomic_DNA"/>
</dbReference>
<evidence type="ECO:0000313" key="2">
    <source>
        <dbReference type="EMBL" id="OOC00509.1"/>
    </source>
</evidence>
<evidence type="ECO:0000313" key="3">
    <source>
        <dbReference type="Proteomes" id="UP000188551"/>
    </source>
</evidence>